<dbReference type="PANTHER" id="PTHR34475:SF1">
    <property type="entry name" value="CYTOSKELETON PROTEIN RODZ"/>
    <property type="match status" value="1"/>
</dbReference>
<feature type="compositionally biased region" description="Low complexity" evidence="1">
    <location>
        <begin position="149"/>
        <end position="162"/>
    </location>
</feature>
<dbReference type="AlphaFoldDB" id="D7CM85"/>
<dbReference type="Pfam" id="PF13413">
    <property type="entry name" value="HTH_25"/>
    <property type="match status" value="1"/>
</dbReference>
<keyword evidence="2" id="KW-1133">Transmembrane helix</keyword>
<dbReference type="Gene3D" id="1.10.260.40">
    <property type="entry name" value="lambda repressor-like DNA-binding domains"/>
    <property type="match status" value="1"/>
</dbReference>
<dbReference type="InterPro" id="IPR050400">
    <property type="entry name" value="Bact_Cytoskel_RodZ"/>
</dbReference>
<dbReference type="STRING" id="643648.Slip_1041"/>
<reference evidence="5" key="1">
    <citation type="journal article" date="2010" name="Stand. Genomic Sci.">
        <title>Complete genome sequence of Syntrophothermus lipocalidus type strain (TGB-C1T).</title>
        <authorList>
            <consortium name="US DOE Joint Genome Institute (JGI-PGF)"/>
            <person name="Djao O."/>
            <person name="Zhang X."/>
            <person name="Lucas S."/>
            <person name="Lapidus A."/>
            <person name="Glavina Del Rio T."/>
            <person name="Nolan M."/>
            <person name="Tice H."/>
            <person name="Cheng J."/>
            <person name="Han C."/>
            <person name="Tapia R."/>
            <person name="Goodwin L."/>
            <person name="Pitluck S."/>
            <person name="Liolios K."/>
            <person name="Ivanova N."/>
            <person name="Mavromatis K."/>
            <person name="Mikhailova N."/>
            <person name="Ovchinnikova G."/>
            <person name="Pati A."/>
            <person name="Brambilla E."/>
            <person name="Chen A."/>
            <person name="Palaniappan K."/>
            <person name="Land M."/>
            <person name="Hauser L."/>
            <person name="Chang Y."/>
            <person name="Jeffries C."/>
            <person name="Rohde M."/>
            <person name="Sikorski J."/>
            <person name="Spring S."/>
            <person name="Goker M."/>
            <person name="Detter J."/>
            <person name="Woyke T."/>
            <person name="Bristow J."/>
            <person name="Eisen J."/>
            <person name="Markowitz V."/>
            <person name="Hugenholtz P."/>
            <person name="Kyrpides N."/>
            <person name="Klenk H."/>
        </authorList>
    </citation>
    <scope>NUCLEOTIDE SEQUENCE [LARGE SCALE GENOMIC DNA]</scope>
    <source>
        <strain evidence="5">DSM 12680 / TGB-C1</strain>
    </source>
</reference>
<name>D7CM85_SYNLT</name>
<evidence type="ECO:0000259" key="3">
    <source>
        <dbReference type="Pfam" id="PF13464"/>
    </source>
</evidence>
<keyword evidence="5" id="KW-1185">Reference proteome</keyword>
<dbReference type="HOGENOM" id="CLU_047530_1_3_9"/>
<evidence type="ECO:0000313" key="5">
    <source>
        <dbReference type="Proteomes" id="UP000000378"/>
    </source>
</evidence>
<dbReference type="Pfam" id="PF13464">
    <property type="entry name" value="RodZ_C"/>
    <property type="match status" value="1"/>
</dbReference>
<dbReference type="InterPro" id="IPR010982">
    <property type="entry name" value="Lambda_DNA-bd_dom_sf"/>
</dbReference>
<feature type="domain" description="Cytoskeleton protein RodZ-like C-terminal" evidence="3">
    <location>
        <begin position="212"/>
        <end position="278"/>
    </location>
</feature>
<feature type="transmembrane region" description="Helical" evidence="2">
    <location>
        <begin position="105"/>
        <end position="127"/>
    </location>
</feature>
<evidence type="ECO:0000313" key="4">
    <source>
        <dbReference type="EMBL" id="ADI01820.1"/>
    </source>
</evidence>
<proteinExistence type="predicted"/>
<sequence length="286" mass="31667">MGAFGDILRSRREELGYTLEQVEEETKIRKYYLKALEDENFAVLPARVYAIGFVRRYARFLSLNEDEAVQWFKEMVMPKEYEIEDDTEGEEKSPRLKTPAIKWQNVLAAVVFLILAIWLGTLVVGYFSHHIKENRSTPPTTSVDERTPSTGTKKTGSGMGTSQVKPAPGKEEENSKNVAGTQAGEKAGSDTKEQSTPSSGGVQLPEKEVTVKLRATDRSWVSIYVNGERAFSGIMNPNEETQVQGYKVTLTIGNAGGILVTVDGKELGYLGKSREVVRDKVFTSGS</sequence>
<evidence type="ECO:0000256" key="2">
    <source>
        <dbReference type="SAM" id="Phobius"/>
    </source>
</evidence>
<reference evidence="4 5" key="2">
    <citation type="journal article" date="2010" name="Stand. Genomic Sci.">
        <title>Complete genome sequence of Syntrophothermus lipocalidus type strain (TGB-C1).</title>
        <authorList>
            <person name="Djao O.D."/>
            <person name="Zhang X."/>
            <person name="Lucas S."/>
            <person name="Lapidus A."/>
            <person name="Del Rio T.G."/>
            <person name="Nolan M."/>
            <person name="Tice H."/>
            <person name="Cheng J.F."/>
            <person name="Han C."/>
            <person name="Tapia R."/>
            <person name="Goodwin L."/>
            <person name="Pitluck S."/>
            <person name="Liolios K."/>
            <person name="Ivanova N."/>
            <person name="Mavromatis K."/>
            <person name="Mikhailova N."/>
            <person name="Ovchinnikova G."/>
            <person name="Pati A."/>
            <person name="Brambilla E."/>
            <person name="Chen A."/>
            <person name="Palaniappan K."/>
            <person name="Land M."/>
            <person name="Hauser L."/>
            <person name="Chang Y.J."/>
            <person name="Jeffries C.D."/>
            <person name="Rohde M."/>
            <person name="Sikorski J."/>
            <person name="Spring S."/>
            <person name="Goker M."/>
            <person name="Detter J.C."/>
            <person name="Woyke T."/>
            <person name="Bristow J."/>
            <person name="Eisen J.A."/>
            <person name="Markowitz V."/>
            <person name="Hugenholtz P."/>
            <person name="Kyrpides N.C."/>
            <person name="Klenk H.P."/>
        </authorList>
    </citation>
    <scope>NUCLEOTIDE SEQUENCE [LARGE SCALE GENOMIC DNA]</scope>
    <source>
        <strain evidence="5">DSM 12680 / TGB-C1</strain>
    </source>
</reference>
<dbReference type="eggNOG" id="COG1426">
    <property type="taxonomic scope" value="Bacteria"/>
</dbReference>
<dbReference type="InterPro" id="IPR025194">
    <property type="entry name" value="RodZ-like_C"/>
</dbReference>
<feature type="region of interest" description="Disordered" evidence="1">
    <location>
        <begin position="133"/>
        <end position="207"/>
    </location>
</feature>
<dbReference type="KEGG" id="slp:Slip_1041"/>
<keyword evidence="2" id="KW-0812">Transmembrane</keyword>
<dbReference type="GO" id="GO:0003677">
    <property type="term" value="F:DNA binding"/>
    <property type="evidence" value="ECO:0007669"/>
    <property type="project" value="InterPro"/>
</dbReference>
<accession>D7CM85</accession>
<gene>
    <name evidence="4" type="ordered locus">Slip_1041</name>
</gene>
<protein>
    <recommendedName>
        <fullName evidence="3">Cytoskeleton protein RodZ-like C-terminal domain-containing protein</fullName>
    </recommendedName>
</protein>
<organism evidence="4 5">
    <name type="scientific">Syntrophothermus lipocalidus (strain DSM 12680 / TGB-C1)</name>
    <dbReference type="NCBI Taxonomy" id="643648"/>
    <lineage>
        <taxon>Bacteria</taxon>
        <taxon>Bacillati</taxon>
        <taxon>Bacillota</taxon>
        <taxon>Clostridia</taxon>
        <taxon>Eubacteriales</taxon>
        <taxon>Syntrophomonadaceae</taxon>
        <taxon>Syntrophothermus</taxon>
    </lineage>
</organism>
<keyword evidence="2" id="KW-0472">Membrane</keyword>
<dbReference type="Proteomes" id="UP000000378">
    <property type="component" value="Chromosome"/>
</dbReference>
<evidence type="ECO:0000256" key="1">
    <source>
        <dbReference type="SAM" id="MobiDB-lite"/>
    </source>
</evidence>
<dbReference type="EMBL" id="CP002048">
    <property type="protein sequence ID" value="ADI01820.1"/>
    <property type="molecule type" value="Genomic_DNA"/>
</dbReference>
<dbReference type="PANTHER" id="PTHR34475">
    <property type="match status" value="1"/>
</dbReference>